<dbReference type="EMBL" id="LQQA01000030">
    <property type="protein sequence ID" value="ORX11682.1"/>
    <property type="molecule type" value="Genomic_DNA"/>
</dbReference>
<evidence type="ECO:0000313" key="2">
    <source>
        <dbReference type="Proteomes" id="UP000193964"/>
    </source>
</evidence>
<sequence length="377" mass="39810">MTTAVLEIGPVTVRGPGTVSPEHAMAAVECIDDTTALVGEQPIAVDDLWVEVLAAAAGAEADALTLVCPTWWTADRIARIQSAAGERAENRVLQRVQKLTADRTDTSWAVVEIAVELVLVSRGDGEPVALVRWGEDDVLAQSVVDAVDGAGEVIVDAPAEVPGARALGLLVAGRIGDRGARVTMADPALLCREIATAHTEPERQRTQPSRRGPAVCAAVIALCAGLVMSLPDRPQQAEPMAVLVEGRVGVQVPVGWTVRRITSGPGSARVEVVSNANPAVAVHLTQSPVSDTPAAETLRRALDEQPAGVFVDFNAADRIAERQVITYREVRAERHVRWAVLVDGPVRIAIGCQNPPGRDDLVRAACAMAIRSAHAVF</sequence>
<comment type="caution">
    <text evidence="1">The sequence shown here is derived from an EMBL/GenBank/DDBJ whole genome shotgun (WGS) entry which is preliminary data.</text>
</comment>
<dbReference type="AlphaFoldDB" id="A0A1X2EZR7"/>
<dbReference type="NCBIfam" id="TIGR03931">
    <property type="entry name" value="T7SS_Rv3446c"/>
    <property type="match status" value="1"/>
</dbReference>
<evidence type="ECO:0000313" key="1">
    <source>
        <dbReference type="EMBL" id="ORX11682.1"/>
    </source>
</evidence>
<dbReference type="RefSeq" id="WP_085146621.1">
    <property type="nucleotide sequence ID" value="NZ_JACKUA010000032.1"/>
</dbReference>
<accession>A0A1X2EZR7</accession>
<protein>
    <recommendedName>
        <fullName evidence="3">Type VII secretion-associated protein</fullName>
    </recommendedName>
</protein>
<reference evidence="1 2" key="1">
    <citation type="submission" date="2016-01" db="EMBL/GenBank/DDBJ databases">
        <title>The new phylogeny of the genus Mycobacterium.</title>
        <authorList>
            <person name="Tarcisio F."/>
            <person name="Conor M."/>
            <person name="Antonella G."/>
            <person name="Elisabetta G."/>
            <person name="Giulia F.S."/>
            <person name="Sara T."/>
            <person name="Anna F."/>
            <person name="Clotilde B."/>
            <person name="Roberto B."/>
            <person name="Veronica D.S."/>
            <person name="Fabio R."/>
            <person name="Monica P."/>
            <person name="Olivier J."/>
            <person name="Enrico T."/>
            <person name="Nicola S."/>
        </authorList>
    </citation>
    <scope>NUCLEOTIDE SEQUENCE [LARGE SCALE GENOMIC DNA]</scope>
    <source>
        <strain evidence="1 2">ATCC 700010</strain>
    </source>
</reference>
<proteinExistence type="predicted"/>
<organism evidence="1 2">
    <name type="scientific">Mycolicibacterium wolinskyi</name>
    <dbReference type="NCBI Taxonomy" id="59750"/>
    <lineage>
        <taxon>Bacteria</taxon>
        <taxon>Bacillati</taxon>
        <taxon>Actinomycetota</taxon>
        <taxon>Actinomycetes</taxon>
        <taxon>Mycobacteriales</taxon>
        <taxon>Mycobacteriaceae</taxon>
        <taxon>Mycolicibacterium</taxon>
    </lineage>
</organism>
<dbReference type="InterPro" id="IPR023840">
    <property type="entry name" value="T7SS_Rv3446c"/>
</dbReference>
<dbReference type="Proteomes" id="UP000193964">
    <property type="component" value="Unassembled WGS sequence"/>
</dbReference>
<evidence type="ECO:0008006" key="3">
    <source>
        <dbReference type="Google" id="ProtNLM"/>
    </source>
</evidence>
<dbReference type="OrthoDB" id="4760221at2"/>
<gene>
    <name evidence="1" type="ORF">AWC31_33930</name>
</gene>
<name>A0A1X2EZR7_9MYCO</name>